<proteinExistence type="predicted"/>
<dbReference type="InterPro" id="IPR043504">
    <property type="entry name" value="Peptidase_S1_PA_chymotrypsin"/>
</dbReference>
<accession>A0A5C6RRL0</accession>
<feature type="domain" description="PKD/Chitinase" evidence="1">
    <location>
        <begin position="1825"/>
        <end position="1893"/>
    </location>
</feature>
<dbReference type="EMBL" id="VOOS01000005">
    <property type="protein sequence ID" value="TXB64280.1"/>
    <property type="molecule type" value="Genomic_DNA"/>
</dbReference>
<feature type="domain" description="PKD/Chitinase" evidence="1">
    <location>
        <begin position="1515"/>
        <end position="1591"/>
    </location>
</feature>
<dbReference type="Gene3D" id="2.60.40.740">
    <property type="match status" value="19"/>
</dbReference>
<evidence type="ECO:0000313" key="3">
    <source>
        <dbReference type="Proteomes" id="UP000321721"/>
    </source>
</evidence>
<keyword evidence="3" id="KW-1185">Reference proteome</keyword>
<dbReference type="OrthoDB" id="607469at2"/>
<evidence type="ECO:0000259" key="1">
    <source>
        <dbReference type="SMART" id="SM00089"/>
    </source>
</evidence>
<dbReference type="InterPro" id="IPR026341">
    <property type="entry name" value="T9SS_type_B"/>
</dbReference>
<dbReference type="Pfam" id="PF13573">
    <property type="entry name" value="SprB"/>
    <property type="match status" value="24"/>
</dbReference>
<dbReference type="Gene3D" id="2.40.10.10">
    <property type="entry name" value="Trypsin-like serine proteases"/>
    <property type="match status" value="2"/>
</dbReference>
<reference evidence="2 3" key="1">
    <citation type="submission" date="2019-08" db="EMBL/GenBank/DDBJ databases">
        <title>Genome of Vicingus serpentipes NCIMB 15042.</title>
        <authorList>
            <person name="Bowman J.P."/>
        </authorList>
    </citation>
    <scope>NUCLEOTIDE SEQUENCE [LARGE SCALE GENOMIC DNA]</scope>
    <source>
        <strain evidence="2 3">NCIMB 15042</strain>
    </source>
</reference>
<name>A0A5C6RRL0_9FLAO</name>
<protein>
    <submittedName>
        <fullName evidence="2">T9SS type B sorting domain-containing protein</fullName>
    </submittedName>
</protein>
<organism evidence="2 3">
    <name type="scientific">Vicingus serpentipes</name>
    <dbReference type="NCBI Taxonomy" id="1926625"/>
    <lineage>
        <taxon>Bacteria</taxon>
        <taxon>Pseudomonadati</taxon>
        <taxon>Bacteroidota</taxon>
        <taxon>Flavobacteriia</taxon>
        <taxon>Flavobacteriales</taxon>
        <taxon>Vicingaceae</taxon>
        <taxon>Vicingus</taxon>
    </lineage>
</organism>
<dbReference type="Pfam" id="PF13585">
    <property type="entry name" value="CHU_C"/>
    <property type="match status" value="1"/>
</dbReference>
<dbReference type="NCBIfam" id="TIGR04131">
    <property type="entry name" value="Bac_Flav_CTERM"/>
    <property type="match status" value="1"/>
</dbReference>
<comment type="caution">
    <text evidence="2">The sequence shown here is derived from an EMBL/GenBank/DDBJ whole genome shotgun (WGS) entry which is preliminary data.</text>
</comment>
<evidence type="ECO:0000313" key="2">
    <source>
        <dbReference type="EMBL" id="TXB64280.1"/>
    </source>
</evidence>
<dbReference type="Proteomes" id="UP000321721">
    <property type="component" value="Unassembled WGS sequence"/>
</dbReference>
<dbReference type="RefSeq" id="WP_147101461.1">
    <property type="nucleotide sequence ID" value="NZ_VOOS01000005.1"/>
</dbReference>
<dbReference type="SMART" id="SM00089">
    <property type="entry name" value="PKD"/>
    <property type="match status" value="7"/>
</dbReference>
<feature type="domain" description="PKD/Chitinase" evidence="1">
    <location>
        <begin position="1138"/>
        <end position="1215"/>
    </location>
</feature>
<dbReference type="InterPro" id="IPR025667">
    <property type="entry name" value="SprB_repeat"/>
</dbReference>
<dbReference type="InterPro" id="IPR022409">
    <property type="entry name" value="PKD/Chitinase_dom"/>
</dbReference>
<gene>
    <name evidence="2" type="ORF">FRY74_10835</name>
</gene>
<feature type="domain" description="PKD/Chitinase" evidence="1">
    <location>
        <begin position="429"/>
        <end position="508"/>
    </location>
</feature>
<sequence length="3426" mass="352689">MSLKKYFLFIIAILLVNLGFANDFYWVGNSGNWNDASHWSASSGGNGGIGIPTQSDNVILDENSFKKNGELTINGNVYCNSFTSSTKKNLTISANNSASLKIGKDFIVNEKFNNNFLGRIIFVNPTQIADINAGDSQFYGDIEFNGAGTWHLKSNLFLQETNSLVFEEGTLLANNVTILTGSFEINKNKTQKLELIKSNFHAVNKFDLKNSTTFDLVSTNSNIFINRHASKANINTSSLNKNLFTFGESTVMKTCGDMGLAVTATVLSDYNSFGVSCDGVCDGIAYVTITGGVGPFVVNWVGYGTLNDPDTLQNACQGNVGVEVTDQGQNPPFGSQCAAQILISNPIELTLNVIGTIDPTCFGDCDGGIGTSISFGVQPYDIAWSGPGITPADTNSSILNKCNGAYDLTVIDANGCQIDSTFNITEPPRVTFNLDSIGINCFGDCSGQALATNVAGGNGTPYSYLWDDPSAQVTPTASNLCAGFVSVTVTDPQNCSATDSIEIIEPLPLTFNSSFQPVSCGGLCDGSITSTVTGGGVGPYTHHWSNGTIDVGASSTIGSLCFGTYTDSIVDANGCDTVFTFTIIEPTPLITSTNFSDVNCFSACDGFAVTNTSGGNTPYSYVWSSIPAGQVNTGQGTDSISGLCPGQYIVDITDFKNCTVSDTVTITEPDLLVVNPSSTDISCPGFCNGTGTAAPTGGTTPYTYNWTTVPPQNTQGVNSLCPGTYFITVTDSNLCVSTDSIVIVEPIPMVLTMNSTDMSCNGVCDGTADVGVAGGVTPYTYVWSSVPAGQVTTGQGTNAISNLCDGTYTVTVTDSNNCTINNNTVVIEPNPITVNLTTVDLSCNGVCNGSASVSPSGGNSPYTVSWNGGPFTAVTSISGLCAGPQIVDVRDNNGCIETVNFDINEPTLLTTTTSGTDLLCNSVCSGTANTAPIGGTAPYNYTWTGPGAPFTNTPSLTNLCAGTYYITITDDSLCTVLDSIIITEPLPIDANAQSTDMSCNGVCDGTAISLPIGGTAPYNFSWSPGGANSQSLSNLCNGQFIVTVTDFNNCIDLDTVIVDNPPLLTVNATSINASCGAICDGTALATPNGGTSPYSYLWSNSDTTQSSGNLCSGSYDVTITDAAGCTANDNVVIDNLIIINITTNSIGISCNGLCDGEATANPSGGATPYQFSWNTVPAQNNQTATGLCPGNYEVTVTDLNGCASTETVNMPIDPSVLVPNGIATNVSCNGDCDGTLASAPTGGVPPYTIVWSVADTNNVCPGTYTVTVTDFNNCSQTDTLRVNEPDSISTNPSISHVTCNGNCNGTITLNATGGTGTLSYLWAHDSSTNPDLTGLCAGNYSVTITDSTNCSRVFDFTITEPSALTATPLSTDVSCFGGSNGTASVLVGGGTTPYTYFWSPGGQNTDTIFGLSPNTYTVTITDSNNCIINQNVVVDQPNQLLANLTGTTIACNGNCDGTAIATPSGGTSPYDYNWTFNGASTPSIGLLCVGTYTVEITDDNGCTVTDSYDVTSPAMLAVTLDSTNITCNGSDNGTGTVTPNGGTPPYTYLWVTSNQNTPTATNLTPGIHTVTVTDSLGCFFTGSINIQEPAIISTNETVTDANCGFNDGVISTNPSGGTPPYTHSWSSGQSSPTISNLGVGFYTDTITDFNGCSEVFTFAISNPTGPTGVTATVNDASCFGSCDGNANVIPIGGTPTYGYLWSGGEVDSTITGQCAGTYSLTITDALNCVLNTFVVIGEADSITANLLTTNTSCNSSCDGTASVTPSGGTAPYDYLWSNGSTSSSASGLCAGPASVIITDHNGCSKTINFDITSPNTIVLATSFTDALCNASCDGTATAIVSDGTAPYNYLWDDGLSQTTPTATGLCSGNYNVIVTDNNGCSANASVFIDEPSLISPNEVITDATCGANDGSAILTPSGGTSGYTYVWSNGPTTPNVGGLSAGTYTVDITDANNCTQSFPIAISNVNGPTINTTQNNASCNGVCDGDANVSINSGTPNYDILWTPGNQTTSSITGLCAGNYTVEVTDGLGCITTQPITISDNTLITSTITTIDATCNGSCNGSALVVPSGGVPPYQYNWSTGHTTNGVGGLCAGNYSVTITDDLGCSITENINISESSLLNITPSVIDANCNGGCDGEALVSVTGGTAPFNYTWSNGASTPNIVGLCAGNYDVIVTDINGCLGTRSLTVGQGTAITATITSNDATCGICDGDATVSPAGGSGAPYDILWLPSGQNTPNATNLCPGAYSVEITDNVGCSETVNVLISNPNGPDITTEADSVSCFGTCDGNTWTTINSGTAPYIYQWDDILLQSNDTANSLCGGLYNVVVQDANGCISVDSSRVFEPEEILANITSTPINCIGNSDGTATANPTGGIGNYQYTWNTIPVQNSQTATGLAVGTYTVTITDDNNCSIIDSVTITSPTLIDITISATSATCNGDCDGTALATASGGNPPYLYTWDDALTQQNSLAAGLCSSLYTVTVSDNNGCTVTDTVTVPNPTTLSTSSVQTPVNCSGNCDGTITTNPVGGVAPYNFVWSDGQTSQTATGLCAGTYNVVVIDANNCTTSDTIILTDPSTINDSTTINGPTCGLCDGDATANPVGGVGPYTYLWGDGQTTQTAVGLCASIITLEITDQGTGCVYNFNVIVNNITGPNTTITSIDETCTSACNGSATVSASGGLAPYSYTWNTSPVQTDSTAIGLCTGSYNVTIEDAQGCISIDTVTIGTNGLNLSITNVTPESCYENCDGEATVVVGSGTSPFVYQWTPTSQSNPTATGLCVGTYLVTVTDNLICSDSISTNITGPDSISVSIITNTPIGCNGVCDGQITASVTGGSLPYQYTWDNGETTQTISNLCAGTYVVTITDANGCTNSATVTLTEPNPIVANESLVLPSCNQCNGSISLAPSGGIGPYSFVWSNGQSTNPIINLCAGAYTVTITDNATGCSTIAPIALSNSNAPQTNVTATPISCNNVCDGELTSTPTGGTAPYNYLWNPTGQTTPTATGLCTGIYTLEVTDDLGCIGVSIDTLAEPQTFTANITADDISCNGLCDGWAVVNPIGGTTPYQTAVWTPGSMAIDSITNLCAGTYFVSVADANGCNAIDSVTISEPTAITISSTSVDVTCSANCDGSANVNPSGGIGPYLYSWSPGGQTTSNPTDLCLGLNTVTVTDQNGCTMIDVITTAATDTIDAQTEVDFNACIGAPFNLNGITTGNVNSVEWFAIPGMISIGTSDTVIVNPTTTGAFQYVFEASGACNDFDTITVTIEALPIIDAGLNVTIIEETSTVLNATGGVTYTWSPSAGLSDSTISNPTATPLVTTTYYVTGTSINGCIATDSVTVTVIPTIQFPDGITPNGDGKNDTWVIDYIDQYQDAVVEIYNRWGELLFHSDDYQNDWDGTYNGENLPIGTYYYIIDLKDGKTEAFTGPLTVLR</sequence>
<feature type="domain" description="PKD/Chitinase" evidence="1">
    <location>
        <begin position="2821"/>
        <end position="2879"/>
    </location>
</feature>
<feature type="domain" description="PKD/Chitinase" evidence="1">
    <location>
        <begin position="3265"/>
        <end position="3339"/>
    </location>
</feature>
<feature type="domain" description="PKD/Chitinase" evidence="1">
    <location>
        <begin position="1291"/>
        <end position="1361"/>
    </location>
</feature>